<feature type="region of interest" description="Disordered" evidence="10">
    <location>
        <begin position="86"/>
        <end position="107"/>
    </location>
</feature>
<dbReference type="InterPro" id="IPR037066">
    <property type="entry name" value="Plug_dom_sf"/>
</dbReference>
<evidence type="ECO:0000256" key="5">
    <source>
        <dbReference type="ARBA" id="ARBA00023077"/>
    </source>
</evidence>
<evidence type="ECO:0000313" key="14">
    <source>
        <dbReference type="EMBL" id="MBC2665199.1"/>
    </source>
</evidence>
<comment type="subcellular location">
    <subcellularLocation>
        <location evidence="1 8">Cell outer membrane</location>
        <topology evidence="1 8">Multi-pass membrane protein</topology>
    </subcellularLocation>
</comment>
<dbReference type="EMBL" id="JACLAW010000004">
    <property type="protein sequence ID" value="MBC2665199.1"/>
    <property type="molecule type" value="Genomic_DNA"/>
</dbReference>
<evidence type="ECO:0000256" key="8">
    <source>
        <dbReference type="PROSITE-ProRule" id="PRU01360"/>
    </source>
</evidence>
<dbReference type="Proteomes" id="UP000566813">
    <property type="component" value="Unassembled WGS sequence"/>
</dbReference>
<feature type="domain" description="TonB-dependent receptor plug" evidence="13">
    <location>
        <begin position="54"/>
        <end position="170"/>
    </location>
</feature>
<dbReference type="Pfam" id="PF07715">
    <property type="entry name" value="Plug"/>
    <property type="match status" value="1"/>
</dbReference>
<keyword evidence="7 8" id="KW-0998">Cell outer membrane</keyword>
<evidence type="ECO:0000256" key="10">
    <source>
        <dbReference type="SAM" id="MobiDB-lite"/>
    </source>
</evidence>
<keyword evidence="2 8" id="KW-0813">Transport</keyword>
<reference evidence="14 15" key="1">
    <citation type="submission" date="2020-08" db="EMBL/GenBank/DDBJ databases">
        <title>The genome sequence of type strain Novosphingobium flavum NBRC 111647.</title>
        <authorList>
            <person name="Liu Y."/>
        </authorList>
    </citation>
    <scope>NUCLEOTIDE SEQUENCE [LARGE SCALE GENOMIC DNA]</scope>
    <source>
        <strain evidence="14 15">NBRC 111647</strain>
    </source>
</reference>
<dbReference type="PANTHER" id="PTHR47234:SF3">
    <property type="entry name" value="SECRETIN_TONB SHORT N-TERMINAL DOMAIN-CONTAINING PROTEIN"/>
    <property type="match status" value="1"/>
</dbReference>
<evidence type="ECO:0000256" key="7">
    <source>
        <dbReference type="ARBA" id="ARBA00023237"/>
    </source>
</evidence>
<dbReference type="RefSeq" id="WP_185663459.1">
    <property type="nucleotide sequence ID" value="NZ_JACLAW010000004.1"/>
</dbReference>
<evidence type="ECO:0000256" key="2">
    <source>
        <dbReference type="ARBA" id="ARBA00022448"/>
    </source>
</evidence>
<sequence>MTRNAGARLLGSTILIAASVALCGGAQAQETPADAPNAQDIVVTGSRLITNGNNSPTPVTVASAEELLRTQPTTLVASLNALPEFAGSKGPSSGSQSGPPNGGNGAASLINLRNLTPDRTLILLDGQRFPPTLFTGGVDVDAIPEMLIQRVDVVTGGVSAVYGSDAVAGVVNFVTDKTFKGVKVIAQSGISTYGDDFSYKLGVAAGGNLGDNLHVEGSVSRYHDDGVLSRQDRAWLNNYAFGGNGTAANPYTLYGNVRQSNRSFGGLISCGTCSLNGYVFNANGVATAFNHGVSTSGNNTEVGGDGAYNDSGIKSPLTADQIFLRADYQADGGPHMFIQGAWNHKKNLQYYGWATLNNVTLSSTNPYLTSDLQTALSAGGSTFKLTKIFSQAPLMANNADEKQLYLNTGIDGDLGKFGWALTGTYADTKLVDTITNNPDNQHIAEALDTVLDGSGNVVCRAKLNGTDPSCVPLNPFGPTSASAAAMSYVLGTTHLNVHTKFYDVLGHIDGTLFDLPAGPFKASLSGEWRKVTLQYDTDHPFDEYVSCPYTPLANCNTASSRYGQVYGNRSEIAQYVKEGALEVSVPLLGNLPLVRDLTFSGAARYTSYSNAGDYWTWKAGLIWKLTDGLTARGTLSRDIHAPTLYQMYQAISIVPSTGTDYLTGAGNVAYNTVNKGNPNLKAEKGITRSAGIVWQPGSLPGFSLAFDTFYIKVKDAIQQVRGWDQAVQNACYATASTGYDSPYCSLQTRPAGFTSTATTNNVTAIAAQYLNIASVSTYGFDMELNYRGEVAGRPASFRLLGVYQPHIRILQPGVTPFDCGDAANCAANYQATAALRITASAHYEVTSGFAVDLQERFRGAMQNTGQVASSYNSNGASIIYASSVKPLAYTDLTFTFKVDAPAHPEFFVNVTNLFNTQPPLTAGSGNDGAGGPGQGWANAFDDPVGRYFTAGIRARF</sequence>
<evidence type="ECO:0000256" key="6">
    <source>
        <dbReference type="ARBA" id="ARBA00023136"/>
    </source>
</evidence>
<keyword evidence="5 9" id="KW-0798">TonB box</keyword>
<dbReference type="GO" id="GO:0009279">
    <property type="term" value="C:cell outer membrane"/>
    <property type="evidence" value="ECO:0007669"/>
    <property type="project" value="UniProtKB-SubCell"/>
</dbReference>
<keyword evidence="6 8" id="KW-0472">Membrane</keyword>
<dbReference type="SUPFAM" id="SSF56935">
    <property type="entry name" value="Porins"/>
    <property type="match status" value="1"/>
</dbReference>
<evidence type="ECO:0000259" key="13">
    <source>
        <dbReference type="Pfam" id="PF07715"/>
    </source>
</evidence>
<keyword evidence="14" id="KW-0675">Receptor</keyword>
<dbReference type="Gene3D" id="2.170.130.10">
    <property type="entry name" value="TonB-dependent receptor, plug domain"/>
    <property type="match status" value="1"/>
</dbReference>
<dbReference type="PANTHER" id="PTHR47234">
    <property type="match status" value="1"/>
</dbReference>
<keyword evidence="4 8" id="KW-0812">Transmembrane</keyword>
<dbReference type="InterPro" id="IPR039426">
    <property type="entry name" value="TonB-dep_rcpt-like"/>
</dbReference>
<organism evidence="14 15">
    <name type="scientific">Novosphingobium flavum</name>
    <dbReference type="NCBI Taxonomy" id="1778672"/>
    <lineage>
        <taxon>Bacteria</taxon>
        <taxon>Pseudomonadati</taxon>
        <taxon>Pseudomonadota</taxon>
        <taxon>Alphaproteobacteria</taxon>
        <taxon>Sphingomonadales</taxon>
        <taxon>Sphingomonadaceae</taxon>
        <taxon>Novosphingobium</taxon>
    </lineage>
</organism>
<dbReference type="PROSITE" id="PS52016">
    <property type="entry name" value="TONB_DEPENDENT_REC_3"/>
    <property type="match status" value="1"/>
</dbReference>
<keyword evidence="3 8" id="KW-1134">Transmembrane beta strand</keyword>
<dbReference type="AlphaFoldDB" id="A0A7X1FQZ3"/>
<keyword evidence="11" id="KW-0732">Signal</keyword>
<feature type="domain" description="TonB-dependent receptor-like beta-barrel" evidence="12">
    <location>
        <begin position="381"/>
        <end position="913"/>
    </location>
</feature>
<feature type="signal peptide" evidence="11">
    <location>
        <begin position="1"/>
        <end position="28"/>
    </location>
</feature>
<keyword evidence="15" id="KW-1185">Reference proteome</keyword>
<evidence type="ECO:0000256" key="3">
    <source>
        <dbReference type="ARBA" id="ARBA00022452"/>
    </source>
</evidence>
<comment type="similarity">
    <text evidence="8 9">Belongs to the TonB-dependent receptor family.</text>
</comment>
<evidence type="ECO:0000256" key="4">
    <source>
        <dbReference type="ARBA" id="ARBA00022692"/>
    </source>
</evidence>
<accession>A0A7X1FQZ3</accession>
<dbReference type="InterPro" id="IPR012910">
    <property type="entry name" value="Plug_dom"/>
</dbReference>
<proteinExistence type="inferred from homology"/>
<evidence type="ECO:0000313" key="15">
    <source>
        <dbReference type="Proteomes" id="UP000566813"/>
    </source>
</evidence>
<evidence type="ECO:0000256" key="1">
    <source>
        <dbReference type="ARBA" id="ARBA00004571"/>
    </source>
</evidence>
<protein>
    <submittedName>
        <fullName evidence="14">TonB-dependent receptor</fullName>
    </submittedName>
</protein>
<evidence type="ECO:0000256" key="11">
    <source>
        <dbReference type="SAM" id="SignalP"/>
    </source>
</evidence>
<evidence type="ECO:0000259" key="12">
    <source>
        <dbReference type="Pfam" id="PF00593"/>
    </source>
</evidence>
<dbReference type="InterPro" id="IPR036942">
    <property type="entry name" value="Beta-barrel_TonB_sf"/>
</dbReference>
<dbReference type="InterPro" id="IPR000531">
    <property type="entry name" value="Beta-barrel_TonB"/>
</dbReference>
<feature type="chain" id="PRO_5030668385" evidence="11">
    <location>
        <begin position="29"/>
        <end position="956"/>
    </location>
</feature>
<dbReference type="Pfam" id="PF00593">
    <property type="entry name" value="TonB_dep_Rec_b-barrel"/>
    <property type="match status" value="1"/>
</dbReference>
<dbReference type="Gene3D" id="2.40.170.20">
    <property type="entry name" value="TonB-dependent receptor, beta-barrel domain"/>
    <property type="match status" value="1"/>
</dbReference>
<feature type="compositionally biased region" description="Low complexity" evidence="10">
    <location>
        <begin position="86"/>
        <end position="99"/>
    </location>
</feature>
<comment type="caution">
    <text evidence="14">The sequence shown here is derived from an EMBL/GenBank/DDBJ whole genome shotgun (WGS) entry which is preliminary data.</text>
</comment>
<name>A0A7X1FQZ3_9SPHN</name>
<gene>
    <name evidence="14" type="ORF">H7F51_06685</name>
</gene>
<evidence type="ECO:0000256" key="9">
    <source>
        <dbReference type="RuleBase" id="RU003357"/>
    </source>
</evidence>